<evidence type="ECO:0000256" key="5">
    <source>
        <dbReference type="ARBA" id="ARBA00038237"/>
    </source>
</evidence>
<keyword evidence="8" id="KW-1185">Reference proteome</keyword>
<keyword evidence="3" id="KW-0934">Plastid</keyword>
<evidence type="ECO:0000256" key="4">
    <source>
        <dbReference type="ARBA" id="ARBA00022946"/>
    </source>
</evidence>
<feature type="compositionally biased region" description="Pro residues" evidence="6">
    <location>
        <begin position="399"/>
        <end position="416"/>
    </location>
</feature>
<evidence type="ECO:0000313" key="7">
    <source>
        <dbReference type="EMBL" id="KAJ6773439.1"/>
    </source>
</evidence>
<dbReference type="InterPro" id="IPR052495">
    <property type="entry name" value="Alpha-glucan_binding_chloro"/>
</dbReference>
<name>A0A9Q0WUS5_SALPP</name>
<keyword evidence="4" id="KW-0809">Transit peptide</keyword>
<protein>
    <submittedName>
        <fullName evidence="7">INACTIVE PURPLE ACID PHOSPHATASE-LIKE PROTEIN</fullName>
    </submittedName>
</protein>
<evidence type="ECO:0000313" key="8">
    <source>
        <dbReference type="Proteomes" id="UP001151532"/>
    </source>
</evidence>
<evidence type="ECO:0000256" key="6">
    <source>
        <dbReference type="SAM" id="MobiDB-lite"/>
    </source>
</evidence>
<dbReference type="AlphaFoldDB" id="A0A9Q0WUS5"/>
<feature type="region of interest" description="Disordered" evidence="6">
    <location>
        <begin position="382"/>
        <end position="416"/>
    </location>
</feature>
<reference evidence="7" key="1">
    <citation type="submission" date="2022-11" db="EMBL/GenBank/DDBJ databases">
        <authorList>
            <person name="Hyden B.L."/>
            <person name="Feng K."/>
            <person name="Yates T."/>
            <person name="Jawdy S."/>
            <person name="Smart L.B."/>
            <person name="Muchero W."/>
        </authorList>
    </citation>
    <scope>NUCLEOTIDE SEQUENCE</scope>
    <source>
        <tissue evidence="7">Shoot tip</tissue>
    </source>
</reference>
<comment type="similarity">
    <text evidence="5">Belongs to the ESV1 family.</text>
</comment>
<comment type="subcellular location">
    <subcellularLocation>
        <location evidence="1">Plastid</location>
        <location evidence="1">Chloroplast stroma</location>
    </subcellularLocation>
</comment>
<gene>
    <name evidence="7" type="ORF">OIU79_017000</name>
</gene>
<dbReference type="PANTHER" id="PTHR34113:SF3">
    <property type="entry name" value="PROTEIN EARLY STARVATION 1, CHLOROPLASTIC"/>
    <property type="match status" value="1"/>
</dbReference>
<sequence length="416" mass="47407">MAASSSGFTAHLDFKLSRFSISPFHAYSHGLDSRRKKRRVRLLLDGNGVRVSRIDCCCSDSVVRRASGSGNSVEKPEEKRSHRSRFQAIPALPFPSHQSRFGSKQEKFYPRCTPRNTGPQSRDTPPKRDTGIANEKDMGINLLKENVSETGTNEDGSTWFRESGEDLGENGYRCRWTKMGGRSHDDSTQWEETWWEKSDWTGYKELGVEKSGRNAEGDSWWETWQEMLHQDEWSNLARIERSAQKQAKSGTENAGWYEKWWEKYDAKGWTEKGANKGSVTKWTDKWAETELGTKWGDKWEEKFFAGIGSRHGETWHVSPSGGRWSRTWGEEHFGNGKVHKYGKSTTSESWDIVVDEETYYEAEPHYGWADVVGDSSQLLSIEPREMPPGVYPNLDFGSSPPPPVDDLPDSPLPPAH</sequence>
<dbReference type="Proteomes" id="UP001151532">
    <property type="component" value="Chromosome 5"/>
</dbReference>
<evidence type="ECO:0000256" key="3">
    <source>
        <dbReference type="ARBA" id="ARBA00022640"/>
    </source>
</evidence>
<comment type="caution">
    <text evidence="7">The sequence shown here is derived from an EMBL/GenBank/DDBJ whole genome shotgun (WGS) entry which is preliminary data.</text>
</comment>
<dbReference type="OrthoDB" id="343842at2759"/>
<proteinExistence type="inferred from homology"/>
<organism evidence="7 8">
    <name type="scientific">Salix purpurea</name>
    <name type="common">Purple osier willow</name>
    <dbReference type="NCBI Taxonomy" id="77065"/>
    <lineage>
        <taxon>Eukaryota</taxon>
        <taxon>Viridiplantae</taxon>
        <taxon>Streptophyta</taxon>
        <taxon>Embryophyta</taxon>
        <taxon>Tracheophyta</taxon>
        <taxon>Spermatophyta</taxon>
        <taxon>Magnoliopsida</taxon>
        <taxon>eudicotyledons</taxon>
        <taxon>Gunneridae</taxon>
        <taxon>Pentapetalae</taxon>
        <taxon>rosids</taxon>
        <taxon>fabids</taxon>
        <taxon>Malpighiales</taxon>
        <taxon>Salicaceae</taxon>
        <taxon>Saliceae</taxon>
        <taxon>Salix</taxon>
    </lineage>
</organism>
<feature type="region of interest" description="Disordered" evidence="6">
    <location>
        <begin position="63"/>
        <end position="133"/>
    </location>
</feature>
<dbReference type="EMBL" id="JAPFFK010000002">
    <property type="protein sequence ID" value="KAJ6773439.1"/>
    <property type="molecule type" value="Genomic_DNA"/>
</dbReference>
<feature type="compositionally biased region" description="Polar residues" evidence="6">
    <location>
        <begin position="114"/>
        <end position="123"/>
    </location>
</feature>
<accession>A0A9Q0WUS5</accession>
<dbReference type="GO" id="GO:0005982">
    <property type="term" value="P:starch metabolic process"/>
    <property type="evidence" value="ECO:0007669"/>
    <property type="project" value="TreeGrafter"/>
</dbReference>
<reference evidence="7" key="2">
    <citation type="journal article" date="2023" name="Int. J. Mol. Sci.">
        <title>De Novo Assembly and Annotation of 11 Diverse Shrub Willow (Salix) Genomes Reveals Novel Gene Organization in Sex-Linked Regions.</title>
        <authorList>
            <person name="Hyden B."/>
            <person name="Feng K."/>
            <person name="Yates T.B."/>
            <person name="Jawdy S."/>
            <person name="Cereghino C."/>
            <person name="Smart L.B."/>
            <person name="Muchero W."/>
        </authorList>
    </citation>
    <scope>NUCLEOTIDE SEQUENCE</scope>
    <source>
        <tissue evidence="7">Shoot tip</tissue>
    </source>
</reference>
<dbReference type="GO" id="GO:2001070">
    <property type="term" value="F:starch binding"/>
    <property type="evidence" value="ECO:0007669"/>
    <property type="project" value="TreeGrafter"/>
</dbReference>
<evidence type="ECO:0000256" key="1">
    <source>
        <dbReference type="ARBA" id="ARBA00004470"/>
    </source>
</evidence>
<dbReference type="GO" id="GO:0009570">
    <property type="term" value="C:chloroplast stroma"/>
    <property type="evidence" value="ECO:0007669"/>
    <property type="project" value="UniProtKB-SubCell"/>
</dbReference>
<feature type="compositionally biased region" description="Basic and acidic residues" evidence="6">
    <location>
        <begin position="124"/>
        <end position="133"/>
    </location>
</feature>
<keyword evidence="2" id="KW-0150">Chloroplast</keyword>
<dbReference type="PANTHER" id="PTHR34113">
    <property type="entry name" value="INACTIVE PURPLE ACID PHOSPHATASE-LIKE PROTEIN"/>
    <property type="match status" value="1"/>
</dbReference>
<dbReference type="GO" id="GO:0043036">
    <property type="term" value="C:starch grain"/>
    <property type="evidence" value="ECO:0007669"/>
    <property type="project" value="TreeGrafter"/>
</dbReference>
<evidence type="ECO:0000256" key="2">
    <source>
        <dbReference type="ARBA" id="ARBA00022528"/>
    </source>
</evidence>
<dbReference type="GO" id="GO:2000904">
    <property type="term" value="P:regulation of starch metabolic process"/>
    <property type="evidence" value="ECO:0007669"/>
    <property type="project" value="TreeGrafter"/>
</dbReference>